<dbReference type="RefSeq" id="WP_068107343.1">
    <property type="nucleotide sequence ID" value="NZ_CP015079.1"/>
</dbReference>
<name>A0A1A9GIV4_9ACTN</name>
<organism evidence="2 3">
    <name type="scientific">Nocardioides dokdonensis FR1436</name>
    <dbReference type="NCBI Taxonomy" id="1300347"/>
    <lineage>
        <taxon>Bacteria</taxon>
        <taxon>Bacillati</taxon>
        <taxon>Actinomycetota</taxon>
        <taxon>Actinomycetes</taxon>
        <taxon>Propionibacteriales</taxon>
        <taxon>Nocardioidaceae</taxon>
        <taxon>Nocardioides</taxon>
    </lineage>
</organism>
<evidence type="ECO:0000313" key="2">
    <source>
        <dbReference type="EMBL" id="ANH37620.1"/>
    </source>
</evidence>
<reference evidence="2 3" key="1">
    <citation type="submission" date="2016-03" db="EMBL/GenBank/DDBJ databases">
        <title>Complete genome sequence of a soil Actinobacterium, Nocardioides dokdonensis FR1436.</title>
        <authorList>
            <person name="Kwon S.-K."/>
            <person name="Kim K."/>
            <person name="Kim J.F."/>
        </authorList>
    </citation>
    <scope>NUCLEOTIDE SEQUENCE [LARGE SCALE GENOMIC DNA]</scope>
    <source>
        <strain evidence="2 3">FR1436</strain>
    </source>
</reference>
<gene>
    <name evidence="2" type="ORF">I601_1178</name>
</gene>
<evidence type="ECO:0000259" key="1">
    <source>
        <dbReference type="Pfam" id="PF13577"/>
    </source>
</evidence>
<accession>A0A1A9GIV4</accession>
<proteinExistence type="predicted"/>
<dbReference type="SUPFAM" id="SSF54427">
    <property type="entry name" value="NTF2-like"/>
    <property type="match status" value="1"/>
</dbReference>
<dbReference type="AlphaFoldDB" id="A0A1A9GIV4"/>
<feature type="domain" description="SnoaL-like" evidence="1">
    <location>
        <begin position="6"/>
        <end position="119"/>
    </location>
</feature>
<dbReference type="Proteomes" id="UP000077868">
    <property type="component" value="Chromosome"/>
</dbReference>
<sequence>MTDLALDHAHLRNLYSRYCFALDYGNTADVLDCFTEEGVFSLSDRGDFVGHEQIAVLIDASAESRNRHQIMNVLVDSVEGDTAETRGYFVLLRTKDAETMSYGHYIDSATRCDDGVWRWTAKRIRFDWRHGAYAERSESQHVDQLIQNS</sequence>
<dbReference type="Pfam" id="PF13577">
    <property type="entry name" value="SnoaL_4"/>
    <property type="match status" value="1"/>
</dbReference>
<dbReference type="STRING" id="1300347.I601_1178"/>
<dbReference type="InterPro" id="IPR032710">
    <property type="entry name" value="NTF2-like_dom_sf"/>
</dbReference>
<dbReference type="KEGG" id="ndk:I601_1178"/>
<evidence type="ECO:0000313" key="3">
    <source>
        <dbReference type="Proteomes" id="UP000077868"/>
    </source>
</evidence>
<dbReference type="PATRIC" id="fig|1300347.3.peg.1179"/>
<dbReference type="Gene3D" id="3.10.450.50">
    <property type="match status" value="1"/>
</dbReference>
<dbReference type="InterPro" id="IPR037401">
    <property type="entry name" value="SnoaL-like"/>
</dbReference>
<keyword evidence="3" id="KW-1185">Reference proteome</keyword>
<dbReference type="EMBL" id="CP015079">
    <property type="protein sequence ID" value="ANH37620.1"/>
    <property type="molecule type" value="Genomic_DNA"/>
</dbReference>
<protein>
    <recommendedName>
        <fullName evidence="1">SnoaL-like domain-containing protein</fullName>
    </recommendedName>
</protein>